<sequence length="76" mass="8706">MAANPDFEEKKADHLYRATCPFKKLTNFFSNETIMNVGLITIKLRITGITMIDLPQLTPRRRSKRGQRGGCIDRIP</sequence>
<evidence type="ECO:0000313" key="1">
    <source>
        <dbReference type="EMBL" id="CAB4273669.1"/>
    </source>
</evidence>
<dbReference type="AlphaFoldDB" id="A0A6J5UBG3"/>
<proteinExistence type="predicted"/>
<name>A0A6J5UBG3_PRUAR</name>
<evidence type="ECO:0000313" key="2">
    <source>
        <dbReference type="Proteomes" id="UP000507222"/>
    </source>
</evidence>
<reference evidence="1 2" key="1">
    <citation type="submission" date="2020-05" db="EMBL/GenBank/DDBJ databases">
        <authorList>
            <person name="Campoy J."/>
            <person name="Schneeberger K."/>
            <person name="Spophaly S."/>
        </authorList>
    </citation>
    <scope>NUCLEOTIDE SEQUENCE [LARGE SCALE GENOMIC DNA]</scope>
    <source>
        <strain evidence="1">PruArmRojPasFocal</strain>
    </source>
</reference>
<accession>A0A6J5UBG3</accession>
<dbReference type="EMBL" id="CAEKDK010000003">
    <property type="protein sequence ID" value="CAB4273669.1"/>
    <property type="molecule type" value="Genomic_DNA"/>
</dbReference>
<dbReference type="Proteomes" id="UP000507222">
    <property type="component" value="Unassembled WGS sequence"/>
</dbReference>
<organism evidence="1 2">
    <name type="scientific">Prunus armeniaca</name>
    <name type="common">Apricot</name>
    <name type="synonym">Armeniaca vulgaris</name>
    <dbReference type="NCBI Taxonomy" id="36596"/>
    <lineage>
        <taxon>Eukaryota</taxon>
        <taxon>Viridiplantae</taxon>
        <taxon>Streptophyta</taxon>
        <taxon>Embryophyta</taxon>
        <taxon>Tracheophyta</taxon>
        <taxon>Spermatophyta</taxon>
        <taxon>Magnoliopsida</taxon>
        <taxon>eudicotyledons</taxon>
        <taxon>Gunneridae</taxon>
        <taxon>Pentapetalae</taxon>
        <taxon>rosids</taxon>
        <taxon>fabids</taxon>
        <taxon>Rosales</taxon>
        <taxon>Rosaceae</taxon>
        <taxon>Amygdaloideae</taxon>
        <taxon>Amygdaleae</taxon>
        <taxon>Prunus</taxon>
    </lineage>
</organism>
<gene>
    <name evidence="1" type="ORF">CURHAP_LOCUS21706</name>
</gene>
<protein>
    <submittedName>
        <fullName evidence="1">Uncharacterized protein</fullName>
    </submittedName>
</protein>